<feature type="domain" description="EAL" evidence="1">
    <location>
        <begin position="7"/>
        <end position="257"/>
    </location>
</feature>
<dbReference type="CDD" id="cd01948">
    <property type="entry name" value="EAL"/>
    <property type="match status" value="1"/>
</dbReference>
<dbReference type="GO" id="GO:0071111">
    <property type="term" value="F:cyclic-guanylate-specific phosphodiesterase activity"/>
    <property type="evidence" value="ECO:0007669"/>
    <property type="project" value="UniProtKB-EC"/>
</dbReference>
<dbReference type="SUPFAM" id="SSF54631">
    <property type="entry name" value="CBS-domain pair"/>
    <property type="match status" value="1"/>
</dbReference>
<evidence type="ECO:0000313" key="2">
    <source>
        <dbReference type="EMBL" id="KXG74679.1"/>
    </source>
</evidence>
<dbReference type="InterPro" id="IPR035919">
    <property type="entry name" value="EAL_sf"/>
</dbReference>
<keyword evidence="2" id="KW-0378">Hydrolase</keyword>
<dbReference type="EC" id="3.1.4.52" evidence="2"/>
<dbReference type="SUPFAM" id="SSF141868">
    <property type="entry name" value="EAL domain-like"/>
    <property type="match status" value="1"/>
</dbReference>
<dbReference type="Proteomes" id="UP000070456">
    <property type="component" value="Unassembled WGS sequence"/>
</dbReference>
<dbReference type="EMBL" id="LOEE01000047">
    <property type="protein sequence ID" value="KXG74679.1"/>
    <property type="molecule type" value="Genomic_DNA"/>
</dbReference>
<dbReference type="InterPro" id="IPR046342">
    <property type="entry name" value="CBS_dom_sf"/>
</dbReference>
<evidence type="ECO:0000313" key="3">
    <source>
        <dbReference type="Proteomes" id="UP000070456"/>
    </source>
</evidence>
<dbReference type="InterPro" id="IPR001633">
    <property type="entry name" value="EAL_dom"/>
</dbReference>
<keyword evidence="3" id="KW-1185">Reference proteome</keyword>
<proteinExistence type="predicted"/>
<dbReference type="Gene3D" id="3.20.20.450">
    <property type="entry name" value="EAL domain"/>
    <property type="match status" value="1"/>
</dbReference>
<gene>
    <name evidence="2" type="primary">ylaB</name>
    <name evidence="2" type="ORF">AN619_21860</name>
</gene>
<reference evidence="2 3" key="1">
    <citation type="submission" date="2015-12" db="EMBL/GenBank/DDBJ databases">
        <title>Draft genome sequence of the thermoanaerobe Thermotalea metallivorans, an isolate from the runoff channel of the Great Artesian Basin, Australia.</title>
        <authorList>
            <person name="Patel B.K."/>
        </authorList>
    </citation>
    <scope>NUCLEOTIDE SEQUENCE [LARGE SCALE GENOMIC DNA]</scope>
    <source>
        <strain evidence="2 3">B2-1</strain>
    </source>
</reference>
<dbReference type="PANTHER" id="PTHR33121:SF76">
    <property type="entry name" value="SIGNALING PROTEIN"/>
    <property type="match status" value="1"/>
</dbReference>
<dbReference type="RefSeq" id="WP_068556896.1">
    <property type="nucleotide sequence ID" value="NZ_LOEE01000047.1"/>
</dbReference>
<protein>
    <submittedName>
        <fullName evidence="2">Putative cyclic-di-GMP phosphodiesterase YlaB</fullName>
        <ecNumber evidence="2">3.1.4.52</ecNumber>
    </submittedName>
</protein>
<evidence type="ECO:0000259" key="1">
    <source>
        <dbReference type="PROSITE" id="PS50883"/>
    </source>
</evidence>
<dbReference type="PROSITE" id="PS50883">
    <property type="entry name" value="EAL"/>
    <property type="match status" value="1"/>
</dbReference>
<sequence>MNSIGKNKFLFEALMDTLKNKSIRTVYQPIISLKNGQVLGYEALSRGPQNSCLESPANLFHAAEKFNRLWEVELLCRMKALENAKNLPEGKLLFINVNPEMIKDRKFKKGSTKEYIAKYGINPTSIIFEITERTAVNDFKSFRKTIDNYISQGYKIAIDDTGAGYSGLRLLAETHPQYIKIDMELVRDIDKDIIKQELIKTFQAFAQITNMKLIAEGIETIDELHTLIDIGIHYGQGYFIQKPDKDFVTTAPDVCELIIRRNQMMCNHSQIDCNRMKIGEIARQDRTLDVKASIDEAYRMLYNHYNLQGVVICRHEVPVGLIMKWKLYLEKAKQDKFFKQDLQKVMENNPLILDYNTSIKETCKKAITRREENIYDYIIITKDKKYYGVVPVGTLLNTLHNMV</sequence>
<dbReference type="Pfam" id="PF00563">
    <property type="entry name" value="EAL"/>
    <property type="match status" value="1"/>
</dbReference>
<accession>A0A140L2A4</accession>
<dbReference type="Gene3D" id="3.10.580.10">
    <property type="entry name" value="CBS-domain"/>
    <property type="match status" value="1"/>
</dbReference>
<name>A0A140L2A4_9FIRM</name>
<dbReference type="AlphaFoldDB" id="A0A140L2A4"/>
<dbReference type="InterPro" id="IPR050706">
    <property type="entry name" value="Cyclic-di-GMP_PDE-like"/>
</dbReference>
<comment type="caution">
    <text evidence="2">The sequence shown here is derived from an EMBL/GenBank/DDBJ whole genome shotgun (WGS) entry which is preliminary data.</text>
</comment>
<dbReference type="OrthoDB" id="9813903at2"/>
<dbReference type="SMART" id="SM00052">
    <property type="entry name" value="EAL"/>
    <property type="match status" value="1"/>
</dbReference>
<dbReference type="STRING" id="520762.AN619_21860"/>
<dbReference type="PATRIC" id="fig|520762.4.peg.2417"/>
<dbReference type="PANTHER" id="PTHR33121">
    <property type="entry name" value="CYCLIC DI-GMP PHOSPHODIESTERASE PDEF"/>
    <property type="match status" value="1"/>
</dbReference>
<organism evidence="2 3">
    <name type="scientific">Thermotalea metallivorans</name>
    <dbReference type="NCBI Taxonomy" id="520762"/>
    <lineage>
        <taxon>Bacteria</taxon>
        <taxon>Bacillati</taxon>
        <taxon>Bacillota</taxon>
        <taxon>Clostridia</taxon>
        <taxon>Peptostreptococcales</taxon>
        <taxon>Thermotaleaceae</taxon>
        <taxon>Thermotalea</taxon>
    </lineage>
</organism>